<feature type="region of interest" description="Disordered" evidence="1">
    <location>
        <begin position="73"/>
        <end position="92"/>
    </location>
</feature>
<evidence type="ECO:0000313" key="4">
    <source>
        <dbReference type="EMBL" id="OBK28369.1"/>
    </source>
</evidence>
<keyword evidence="2" id="KW-0472">Membrane</keyword>
<comment type="caution">
    <text evidence="4">The sequence shown here is derived from an EMBL/GenBank/DDBJ whole genome shotgun (WGS) entry which is preliminary data.</text>
</comment>
<proteinExistence type="predicted"/>
<evidence type="ECO:0000313" key="5">
    <source>
        <dbReference type="Proteomes" id="UP000093928"/>
    </source>
</evidence>
<name>A0A1A3P4Z6_MYCAS</name>
<dbReference type="InterPro" id="IPR025241">
    <property type="entry name" value="DUF4190"/>
</dbReference>
<reference evidence="4 5" key="1">
    <citation type="submission" date="2016-06" db="EMBL/GenBank/DDBJ databases">
        <authorList>
            <person name="Kjaerup R.B."/>
            <person name="Dalgaard T.S."/>
            <person name="Juul-Madsen H.R."/>
        </authorList>
    </citation>
    <scope>NUCLEOTIDE SEQUENCE [LARGE SCALE GENOMIC DNA]</scope>
    <source>
        <strain evidence="4 5">1165133.8</strain>
    </source>
</reference>
<organism evidence="4 5">
    <name type="scientific">Mycobacterium asiaticum</name>
    <dbReference type="NCBI Taxonomy" id="1790"/>
    <lineage>
        <taxon>Bacteria</taxon>
        <taxon>Bacillati</taxon>
        <taxon>Actinomycetota</taxon>
        <taxon>Actinomycetes</taxon>
        <taxon>Mycobacteriales</taxon>
        <taxon>Mycobacteriaceae</taxon>
        <taxon>Mycobacterium</taxon>
    </lineage>
</organism>
<accession>A0A1A3P4Z6</accession>
<dbReference type="OrthoDB" id="4374883at2"/>
<feature type="domain" description="DUF4190" evidence="3">
    <location>
        <begin position="1"/>
        <end position="54"/>
    </location>
</feature>
<gene>
    <name evidence="4" type="ORF">A5634_01385</name>
</gene>
<sequence>MAIAALVASLVLAPLGIVFGHISLSQIKKTGEDGRGLAIAGLVLGYVGTALAAIALIVVLVFMASVGSALHHETRRARSTPTTSESPVGVPDASARTIKNAKVGDCIRRVTGARKKDGTNDVTVYTASCGSKTATDKVIKRTTTTSDCTGGQWVRTQAYKPPIVLCLSKLR</sequence>
<dbReference type="Pfam" id="PF13828">
    <property type="entry name" value="DUF4190"/>
    <property type="match status" value="1"/>
</dbReference>
<dbReference type="Proteomes" id="UP000093928">
    <property type="component" value="Unassembled WGS sequence"/>
</dbReference>
<evidence type="ECO:0000259" key="3">
    <source>
        <dbReference type="Pfam" id="PF13828"/>
    </source>
</evidence>
<dbReference type="EMBL" id="LZLS01000079">
    <property type="protein sequence ID" value="OBK28369.1"/>
    <property type="molecule type" value="Genomic_DNA"/>
</dbReference>
<evidence type="ECO:0000256" key="2">
    <source>
        <dbReference type="SAM" id="Phobius"/>
    </source>
</evidence>
<protein>
    <recommendedName>
        <fullName evidence="3">DUF4190 domain-containing protein</fullName>
    </recommendedName>
</protein>
<keyword evidence="2" id="KW-0812">Transmembrane</keyword>
<feature type="transmembrane region" description="Helical" evidence="2">
    <location>
        <begin position="36"/>
        <end position="66"/>
    </location>
</feature>
<keyword evidence="2" id="KW-1133">Transmembrane helix</keyword>
<evidence type="ECO:0000256" key="1">
    <source>
        <dbReference type="SAM" id="MobiDB-lite"/>
    </source>
</evidence>
<dbReference type="AlphaFoldDB" id="A0A1A3P4Z6"/>